<keyword evidence="1" id="KW-0472">Membrane</keyword>
<accession>A0A1S0TUK6</accession>
<gene>
    <name evidence="2" type="ORF">LOAG_08034</name>
</gene>
<dbReference type="InParanoid" id="A0A1S0TUK6"/>
<keyword evidence="1" id="KW-1133">Transmembrane helix</keyword>
<dbReference type="RefSeq" id="XP_003143614.1">
    <property type="nucleotide sequence ID" value="XM_003143566.1"/>
</dbReference>
<keyword evidence="1" id="KW-0812">Transmembrane</keyword>
<evidence type="ECO:0000256" key="1">
    <source>
        <dbReference type="SAM" id="Phobius"/>
    </source>
</evidence>
<dbReference type="KEGG" id="loa:LOAG_08034"/>
<dbReference type="AlphaFoldDB" id="A0A1S0TUK6"/>
<feature type="transmembrane region" description="Helical" evidence="1">
    <location>
        <begin position="37"/>
        <end position="62"/>
    </location>
</feature>
<dbReference type="GeneID" id="9945458"/>
<reference evidence="2" key="1">
    <citation type="submission" date="2012-04" db="EMBL/GenBank/DDBJ databases">
        <title>The Genome Sequence of Loa loa.</title>
        <authorList>
            <consortium name="The Broad Institute Genome Sequencing Platform"/>
            <consortium name="Broad Institute Genome Sequencing Center for Infectious Disease"/>
            <person name="Nutman T.B."/>
            <person name="Fink D.L."/>
            <person name="Russ C."/>
            <person name="Young S."/>
            <person name="Zeng Q."/>
            <person name="Gargeya S."/>
            <person name="Alvarado L."/>
            <person name="Berlin A."/>
            <person name="Chapman S.B."/>
            <person name="Chen Z."/>
            <person name="Freedman E."/>
            <person name="Gellesch M."/>
            <person name="Goldberg J."/>
            <person name="Griggs A."/>
            <person name="Gujja S."/>
            <person name="Heilman E.R."/>
            <person name="Heiman D."/>
            <person name="Howarth C."/>
            <person name="Mehta T."/>
            <person name="Neiman D."/>
            <person name="Pearson M."/>
            <person name="Roberts A."/>
            <person name="Saif S."/>
            <person name="Shea T."/>
            <person name="Shenoy N."/>
            <person name="Sisk P."/>
            <person name="Stolte C."/>
            <person name="Sykes S."/>
            <person name="White J."/>
            <person name="Yandava C."/>
            <person name="Haas B."/>
            <person name="Henn M.R."/>
            <person name="Nusbaum C."/>
            <person name="Birren B."/>
        </authorList>
    </citation>
    <scope>NUCLEOTIDE SEQUENCE [LARGE SCALE GENOMIC DNA]</scope>
</reference>
<dbReference type="EMBL" id="JH712646">
    <property type="protein sequence ID" value="EFO20458.1"/>
    <property type="molecule type" value="Genomic_DNA"/>
</dbReference>
<name>A0A1S0TUK6_LOALO</name>
<sequence length="135" mass="15943">MVLWSWQRLYASSDLISYTQLTVQRNKFVLNVILEEVALNLVFVVVFARTYIHSVFIVLVIFDDSSWSFMELKQFRFSSHEGLRTVDNLGITWWRFISKYEFIRARKVEHMLIIGNNAQILSVADLDEFLLFVKG</sequence>
<proteinExistence type="predicted"/>
<protein>
    <submittedName>
        <fullName evidence="2">Uncharacterized protein</fullName>
    </submittedName>
</protein>
<evidence type="ECO:0000313" key="2">
    <source>
        <dbReference type="EMBL" id="EFO20458.1"/>
    </source>
</evidence>
<organism evidence="2">
    <name type="scientific">Loa loa</name>
    <name type="common">Eye worm</name>
    <name type="synonym">Filaria loa</name>
    <dbReference type="NCBI Taxonomy" id="7209"/>
    <lineage>
        <taxon>Eukaryota</taxon>
        <taxon>Metazoa</taxon>
        <taxon>Ecdysozoa</taxon>
        <taxon>Nematoda</taxon>
        <taxon>Chromadorea</taxon>
        <taxon>Rhabditida</taxon>
        <taxon>Spirurina</taxon>
        <taxon>Spiruromorpha</taxon>
        <taxon>Filarioidea</taxon>
        <taxon>Onchocercidae</taxon>
        <taxon>Loa</taxon>
    </lineage>
</organism>
<dbReference type="CTD" id="9945458"/>